<feature type="domain" description="Aldehyde dehydrogenase" evidence="3">
    <location>
        <begin position="13"/>
        <end position="474"/>
    </location>
</feature>
<reference evidence="4" key="1">
    <citation type="submission" date="2017-02" db="EMBL/GenBank/DDBJ databases">
        <title>Delving into the versatile metabolic prowess of the omnipresent phylum Bacteroidetes.</title>
        <authorList>
            <person name="Nobu M.K."/>
            <person name="Mei R."/>
            <person name="Narihiro T."/>
            <person name="Kuroda K."/>
            <person name="Liu W.-T."/>
        </authorList>
    </citation>
    <scope>NUCLEOTIDE SEQUENCE</scope>
    <source>
        <strain evidence="4">ADurb.Bin276</strain>
    </source>
</reference>
<dbReference type="AlphaFoldDB" id="A0A1V5SUW6"/>
<evidence type="ECO:0000259" key="3">
    <source>
        <dbReference type="Pfam" id="PF00171"/>
    </source>
</evidence>
<dbReference type="Gene3D" id="3.40.605.10">
    <property type="entry name" value="Aldehyde Dehydrogenase, Chain A, domain 1"/>
    <property type="match status" value="1"/>
</dbReference>
<dbReference type="EC" id="1.2.1.79" evidence="4"/>
<evidence type="ECO:0000256" key="1">
    <source>
        <dbReference type="ARBA" id="ARBA00009986"/>
    </source>
</evidence>
<dbReference type="InterPro" id="IPR015590">
    <property type="entry name" value="Aldehyde_DH_dom"/>
</dbReference>
<dbReference type="PANTHER" id="PTHR43353">
    <property type="entry name" value="SUCCINATE-SEMIALDEHYDE DEHYDROGENASE, MITOCHONDRIAL"/>
    <property type="match status" value="1"/>
</dbReference>
<dbReference type="FunFam" id="3.40.605.10:FF:000007">
    <property type="entry name" value="NAD/NADP-dependent betaine aldehyde dehydrogenase"/>
    <property type="match status" value="1"/>
</dbReference>
<evidence type="ECO:0000256" key="2">
    <source>
        <dbReference type="ARBA" id="ARBA00023002"/>
    </source>
</evidence>
<sequence>MQYYHSFINGKWEEGEGSFEVTNPSNGEVIAAVSKVTLNQMKNTIDGAHVAFKIWSKKLAVERSRLLFKAAEKTREKAAEIGTILAKEQGKAIKDAEKEIIGAADCLEYYACLGVNILGEVPPPNALSLRSIALRQPIGVVFAVAAWNYPVSLISWKVAPALAAGCTVIIKPSRETPLSTIEFVRVCNEAGLPAGVLNVVNGENALISNEIFSNPLVKLVALTGSTKTGKEFIKASAHTVKRLMLELGGHSPFIVFADADLNRAVKDGVKRAFRNTGQICNSVNRIFVEKSVYDQFVKNFVEGTKKIRIGDPFEDPVPDCGPMVNQSGVKRMEEFIQDAKTHGGRIECGGKRPEDPKFSKGCYFEPTVITNVTPSMKIMMDEPFGPIVAIDSFSSVEEAVIKANNTRYGLVAYVYTSDIKKAGWVAENLEWGNVAINNISPDSLYAPYPGWKESGIGLELGHYGLDQYLEWKNIKIEI</sequence>
<dbReference type="PANTHER" id="PTHR43353:SF5">
    <property type="entry name" value="SUCCINATE-SEMIALDEHYDE DEHYDROGENASE, MITOCHONDRIAL"/>
    <property type="match status" value="1"/>
</dbReference>
<dbReference type="InterPro" id="IPR050740">
    <property type="entry name" value="Aldehyde_DH_Superfamily"/>
</dbReference>
<proteinExistence type="inferred from homology"/>
<dbReference type="GO" id="GO:0036243">
    <property type="term" value="F:succinate-semialdehyde dehydrogenase (NADP+) activity"/>
    <property type="evidence" value="ECO:0007669"/>
    <property type="project" value="UniProtKB-EC"/>
</dbReference>
<dbReference type="InterPro" id="IPR016161">
    <property type="entry name" value="Ald_DH/histidinol_DH"/>
</dbReference>
<dbReference type="InterPro" id="IPR016163">
    <property type="entry name" value="Ald_DH_C"/>
</dbReference>
<dbReference type="FunFam" id="3.40.309.10:FF:000009">
    <property type="entry name" value="Aldehyde dehydrogenase A"/>
    <property type="match status" value="1"/>
</dbReference>
<protein>
    <submittedName>
        <fullName evidence="4">Succinate-semialdehyde dehydrogenase (NADP(+)) GabD</fullName>
        <ecNumber evidence="4">1.2.1.79</ecNumber>
    </submittedName>
</protein>
<comment type="similarity">
    <text evidence="1">Belongs to the aldehyde dehydrogenase family.</text>
</comment>
<accession>A0A1V5SUW6</accession>
<dbReference type="Gene3D" id="3.40.309.10">
    <property type="entry name" value="Aldehyde Dehydrogenase, Chain A, domain 2"/>
    <property type="match status" value="1"/>
</dbReference>
<dbReference type="SUPFAM" id="SSF53720">
    <property type="entry name" value="ALDH-like"/>
    <property type="match status" value="1"/>
</dbReference>
<evidence type="ECO:0000313" key="4">
    <source>
        <dbReference type="EMBL" id="OQA58268.1"/>
    </source>
</evidence>
<comment type="caution">
    <text evidence="4">The sequence shown here is derived from an EMBL/GenBank/DDBJ whole genome shotgun (WGS) entry which is preliminary data.</text>
</comment>
<dbReference type="Proteomes" id="UP000485569">
    <property type="component" value="Unassembled WGS sequence"/>
</dbReference>
<organism evidence="4">
    <name type="scientific">Candidatus Atribacter allofermentans</name>
    <dbReference type="NCBI Taxonomy" id="1852833"/>
    <lineage>
        <taxon>Bacteria</taxon>
        <taxon>Pseudomonadati</taxon>
        <taxon>Atribacterota</taxon>
        <taxon>Atribacteria</taxon>
        <taxon>Atribacterales</taxon>
        <taxon>Atribacteraceae</taxon>
        <taxon>Atribacter</taxon>
    </lineage>
</organism>
<name>A0A1V5SUW6_9BACT</name>
<gene>
    <name evidence="4" type="primary">gabD</name>
    <name evidence="4" type="ORF">BWY41_01088</name>
</gene>
<dbReference type="EMBL" id="MWBQ01000077">
    <property type="protein sequence ID" value="OQA58268.1"/>
    <property type="molecule type" value="Genomic_DNA"/>
</dbReference>
<dbReference type="InterPro" id="IPR016162">
    <property type="entry name" value="Ald_DH_N"/>
</dbReference>
<dbReference type="Pfam" id="PF00171">
    <property type="entry name" value="Aldedh"/>
    <property type="match status" value="1"/>
</dbReference>
<dbReference type="CDD" id="cd07103">
    <property type="entry name" value="ALDH_F5_SSADH_GabD"/>
    <property type="match status" value="1"/>
</dbReference>
<keyword evidence="2 4" id="KW-0560">Oxidoreductase</keyword>